<dbReference type="SMART" id="SM00387">
    <property type="entry name" value="HATPase_c"/>
    <property type="match status" value="1"/>
</dbReference>
<evidence type="ECO:0000313" key="7">
    <source>
        <dbReference type="EMBL" id="MFD0999560.1"/>
    </source>
</evidence>
<evidence type="ECO:0000256" key="3">
    <source>
        <dbReference type="ARBA" id="ARBA00022553"/>
    </source>
</evidence>
<dbReference type="InterPro" id="IPR004358">
    <property type="entry name" value="Sig_transdc_His_kin-like_C"/>
</dbReference>
<dbReference type="InterPro" id="IPR003661">
    <property type="entry name" value="HisK_dim/P_dom"/>
</dbReference>
<keyword evidence="3 4" id="KW-0597">Phosphoprotein</keyword>
<dbReference type="PANTHER" id="PTHR43547">
    <property type="entry name" value="TWO-COMPONENT HISTIDINE KINASE"/>
    <property type="match status" value="1"/>
</dbReference>
<evidence type="ECO:0000259" key="5">
    <source>
        <dbReference type="PROSITE" id="PS50109"/>
    </source>
</evidence>
<dbReference type="RefSeq" id="WP_377578320.1">
    <property type="nucleotide sequence ID" value="NZ_JBHTKA010000002.1"/>
</dbReference>
<dbReference type="SUPFAM" id="SSF55874">
    <property type="entry name" value="ATPase domain of HSP90 chaperone/DNA topoisomerase II/histidine kinase"/>
    <property type="match status" value="1"/>
</dbReference>
<dbReference type="PROSITE" id="PS50110">
    <property type="entry name" value="RESPONSE_REGULATORY"/>
    <property type="match status" value="1"/>
</dbReference>
<dbReference type="Gene3D" id="3.30.565.10">
    <property type="entry name" value="Histidine kinase-like ATPase, C-terminal domain"/>
    <property type="match status" value="1"/>
</dbReference>
<evidence type="ECO:0000313" key="8">
    <source>
        <dbReference type="Proteomes" id="UP001597112"/>
    </source>
</evidence>
<name>A0ABW3K0P6_9BACT</name>
<dbReference type="Gene3D" id="3.40.50.2300">
    <property type="match status" value="1"/>
</dbReference>
<dbReference type="PRINTS" id="PR00344">
    <property type="entry name" value="BCTRLSENSOR"/>
</dbReference>
<feature type="domain" description="Histidine kinase" evidence="5">
    <location>
        <begin position="252"/>
        <end position="466"/>
    </location>
</feature>
<feature type="domain" description="Response regulatory" evidence="6">
    <location>
        <begin position="104"/>
        <end position="220"/>
    </location>
</feature>
<protein>
    <recommendedName>
        <fullName evidence="2">histidine kinase</fullName>
        <ecNumber evidence="2">2.7.13.3</ecNumber>
    </recommendedName>
</protein>
<dbReference type="InterPro" id="IPR005467">
    <property type="entry name" value="His_kinase_dom"/>
</dbReference>
<keyword evidence="8" id="KW-1185">Reference proteome</keyword>
<sequence length="471" mass="53467">MEVYNKVIQVGSLKIEISISDRTNTILYQSPSDHQTAATNPYYVNLTARDEDDKRIWQTPVMDDHGEVKFYTSIYEAIEDARRKLGEAGEGLQFDLPGISKELQILLIEDIQEDLELMSMTLRKAGMRFKIKQVDTREEFVQALADYNADIILSDHAIPQFNSLEALAMARKVKTDIPFIIVSGGVSQHMAKTCIQQGANDYVLKSDIYRLPLAIQKALRTSNTSYATREDLIHRVEELTKTNHEIEHMIYGVAHNLRSPLNSVLGLLDLAKQESEAASKNLKHYFQMMEESIRKLDSSVNDLLKYARNSKREITIEKIDFRTIIEDGIQQMKFMKGFDRIRATVDVNQSSLFYSDAYRIRAIINNLISNSVKYMDYSKSSPSIEVNVEVKKHQATLAFKDNGIGINSSYLSKIFSMFYRATSQNEGSGLGLYLVKETVQRLGGTIHVESEEGDGTAFYITLPNHYATSMS</sequence>
<dbReference type="InterPro" id="IPR011006">
    <property type="entry name" value="CheY-like_superfamily"/>
</dbReference>
<dbReference type="Pfam" id="PF02518">
    <property type="entry name" value="HATPase_c"/>
    <property type="match status" value="1"/>
</dbReference>
<keyword evidence="7" id="KW-0547">Nucleotide-binding</keyword>
<feature type="modified residue" description="4-aspartylphosphate" evidence="4">
    <location>
        <position position="155"/>
    </location>
</feature>
<proteinExistence type="predicted"/>
<dbReference type="SUPFAM" id="SSF52172">
    <property type="entry name" value="CheY-like"/>
    <property type="match status" value="1"/>
</dbReference>
<comment type="caution">
    <text evidence="7">The sequence shown here is derived from an EMBL/GenBank/DDBJ whole genome shotgun (WGS) entry which is preliminary data.</text>
</comment>
<dbReference type="CDD" id="cd00082">
    <property type="entry name" value="HisKA"/>
    <property type="match status" value="1"/>
</dbReference>
<evidence type="ECO:0000256" key="4">
    <source>
        <dbReference type="PROSITE-ProRule" id="PRU00169"/>
    </source>
</evidence>
<organism evidence="7 8">
    <name type="scientific">Ohtaekwangia kribbensis</name>
    <dbReference type="NCBI Taxonomy" id="688913"/>
    <lineage>
        <taxon>Bacteria</taxon>
        <taxon>Pseudomonadati</taxon>
        <taxon>Bacteroidota</taxon>
        <taxon>Cytophagia</taxon>
        <taxon>Cytophagales</taxon>
        <taxon>Fulvivirgaceae</taxon>
        <taxon>Ohtaekwangia</taxon>
    </lineage>
</organism>
<evidence type="ECO:0000259" key="6">
    <source>
        <dbReference type="PROSITE" id="PS50110"/>
    </source>
</evidence>
<dbReference type="EC" id="2.7.13.3" evidence="2"/>
<dbReference type="Gene3D" id="1.10.287.130">
    <property type="match status" value="1"/>
</dbReference>
<comment type="catalytic activity">
    <reaction evidence="1">
        <text>ATP + protein L-histidine = ADP + protein N-phospho-L-histidine.</text>
        <dbReference type="EC" id="2.7.13.3"/>
    </reaction>
</comment>
<dbReference type="PANTHER" id="PTHR43547:SF2">
    <property type="entry name" value="HYBRID SIGNAL TRANSDUCTION HISTIDINE KINASE C"/>
    <property type="match status" value="1"/>
</dbReference>
<dbReference type="CDD" id="cd00156">
    <property type="entry name" value="REC"/>
    <property type="match status" value="1"/>
</dbReference>
<dbReference type="InterPro" id="IPR003594">
    <property type="entry name" value="HATPase_dom"/>
</dbReference>
<reference evidence="8" key="1">
    <citation type="journal article" date="2019" name="Int. J. Syst. Evol. Microbiol.">
        <title>The Global Catalogue of Microorganisms (GCM) 10K type strain sequencing project: providing services to taxonomists for standard genome sequencing and annotation.</title>
        <authorList>
            <consortium name="The Broad Institute Genomics Platform"/>
            <consortium name="The Broad Institute Genome Sequencing Center for Infectious Disease"/>
            <person name="Wu L."/>
            <person name="Ma J."/>
        </authorList>
    </citation>
    <scope>NUCLEOTIDE SEQUENCE [LARGE SCALE GENOMIC DNA]</scope>
    <source>
        <strain evidence="8">CCUG 58938</strain>
    </source>
</reference>
<evidence type="ECO:0000256" key="1">
    <source>
        <dbReference type="ARBA" id="ARBA00000085"/>
    </source>
</evidence>
<gene>
    <name evidence="7" type="ORF">ACFQ21_09595</name>
</gene>
<evidence type="ECO:0000256" key="2">
    <source>
        <dbReference type="ARBA" id="ARBA00012438"/>
    </source>
</evidence>
<dbReference type="CDD" id="cd00075">
    <property type="entry name" value="HATPase"/>
    <property type="match status" value="1"/>
</dbReference>
<dbReference type="PROSITE" id="PS50109">
    <property type="entry name" value="HIS_KIN"/>
    <property type="match status" value="1"/>
</dbReference>
<dbReference type="EMBL" id="JBHTKA010000002">
    <property type="protein sequence ID" value="MFD0999560.1"/>
    <property type="molecule type" value="Genomic_DNA"/>
</dbReference>
<dbReference type="GO" id="GO:0005524">
    <property type="term" value="F:ATP binding"/>
    <property type="evidence" value="ECO:0007669"/>
    <property type="project" value="UniProtKB-KW"/>
</dbReference>
<dbReference type="SMART" id="SM00388">
    <property type="entry name" value="HisKA"/>
    <property type="match status" value="1"/>
</dbReference>
<dbReference type="InterPro" id="IPR036890">
    <property type="entry name" value="HATPase_C_sf"/>
</dbReference>
<dbReference type="Pfam" id="PF00512">
    <property type="entry name" value="HisKA"/>
    <property type="match status" value="1"/>
</dbReference>
<dbReference type="Pfam" id="PF00072">
    <property type="entry name" value="Response_reg"/>
    <property type="match status" value="1"/>
</dbReference>
<dbReference type="SMART" id="SM00448">
    <property type="entry name" value="REC"/>
    <property type="match status" value="1"/>
</dbReference>
<dbReference type="Proteomes" id="UP001597112">
    <property type="component" value="Unassembled WGS sequence"/>
</dbReference>
<accession>A0ABW3K0P6</accession>
<keyword evidence="7" id="KW-0067">ATP-binding</keyword>
<dbReference type="InterPro" id="IPR001789">
    <property type="entry name" value="Sig_transdc_resp-reg_receiver"/>
</dbReference>